<feature type="region of interest" description="Disordered" evidence="1">
    <location>
        <begin position="269"/>
        <end position="298"/>
    </location>
</feature>
<dbReference type="AlphaFoldDB" id="A0AA48IAJ7"/>
<feature type="transmembrane region" description="Helical" evidence="2">
    <location>
        <begin position="123"/>
        <end position="141"/>
    </location>
</feature>
<feature type="region of interest" description="Disordered" evidence="1">
    <location>
        <begin position="377"/>
        <end position="425"/>
    </location>
</feature>
<keyword evidence="4" id="KW-1185">Reference proteome</keyword>
<feature type="region of interest" description="Disordered" evidence="1">
    <location>
        <begin position="175"/>
        <end position="230"/>
    </location>
</feature>
<organism evidence="3 4">
    <name type="scientific">Cutaneotrichosporon cavernicola</name>
    <dbReference type="NCBI Taxonomy" id="279322"/>
    <lineage>
        <taxon>Eukaryota</taxon>
        <taxon>Fungi</taxon>
        <taxon>Dikarya</taxon>
        <taxon>Basidiomycota</taxon>
        <taxon>Agaricomycotina</taxon>
        <taxon>Tremellomycetes</taxon>
        <taxon>Trichosporonales</taxon>
        <taxon>Trichosporonaceae</taxon>
        <taxon>Cutaneotrichosporon</taxon>
    </lineage>
</organism>
<keyword evidence="2" id="KW-0812">Transmembrane</keyword>
<feature type="compositionally biased region" description="Low complexity" evidence="1">
    <location>
        <begin position="407"/>
        <end position="418"/>
    </location>
</feature>
<feature type="transmembrane region" description="Helical" evidence="2">
    <location>
        <begin position="12"/>
        <end position="31"/>
    </location>
</feature>
<feature type="transmembrane region" description="Helical" evidence="2">
    <location>
        <begin position="80"/>
        <end position="103"/>
    </location>
</feature>
<dbReference type="GeneID" id="85494750"/>
<feature type="compositionally biased region" description="Polar residues" evidence="1">
    <location>
        <begin position="275"/>
        <end position="291"/>
    </location>
</feature>
<feature type="compositionally biased region" description="Low complexity" evidence="1">
    <location>
        <begin position="388"/>
        <end position="398"/>
    </location>
</feature>
<sequence>MAPLLQKLGVAIVLVVSSASVGLSILMLFTLRLVSISVADKCTPGGGCTVPSWVRGSPEAKILLWDRMETARLAEINGRWIPLTYACIAYSVLALVYLLIYLYTHVVAPLENIWTWAGCDATLQFLLGGAGIAVATLHLMVHWNYGWFDSDIFSSRACDEFGPYCSRQHSPFPQEIPTQHRLAPSSSNPNRLSASSDMSASDANRLSTGSLGSSGITAPAYHSQPKNPSRLRETVIYSAYDAHMAANPEDFEPVRDPERDPDVPVPDKLCDNHSDTSPAITVTRPNTSSQGHDPLTSSTWLLGTLGHRSTSHASRIRGRSRPTSLVSNYSSRPSSFAVFAALDDLQEVLAAPSLTPDVIQTLQTRIAALHFLARPPAESLPLTPPPSDDSTPSLPALSIHSDSHSALDPSSPRRSLPLRGRHARA</sequence>
<feature type="compositionally biased region" description="Low complexity" evidence="1">
    <location>
        <begin position="182"/>
        <end position="215"/>
    </location>
</feature>
<evidence type="ECO:0000313" key="3">
    <source>
        <dbReference type="EMBL" id="BEI90880.1"/>
    </source>
</evidence>
<accession>A0AA48IAJ7</accession>
<evidence type="ECO:0000313" key="4">
    <source>
        <dbReference type="Proteomes" id="UP001233271"/>
    </source>
</evidence>
<keyword evidence="2" id="KW-1133">Transmembrane helix</keyword>
<reference evidence="3" key="1">
    <citation type="journal article" date="2023" name="BMC Genomics">
        <title>Chromosome-level genome assemblies of Cutaneotrichosporon spp. (Trichosporonales, Basidiomycota) reveal imbalanced evolution between nucleotide sequences and chromosome synteny.</title>
        <authorList>
            <person name="Kobayashi Y."/>
            <person name="Kayamori A."/>
            <person name="Aoki K."/>
            <person name="Shiwa Y."/>
            <person name="Matsutani M."/>
            <person name="Fujita N."/>
            <person name="Sugita T."/>
            <person name="Iwasaki W."/>
            <person name="Tanaka N."/>
            <person name="Takashima M."/>
        </authorList>
    </citation>
    <scope>NUCLEOTIDE SEQUENCE</scope>
    <source>
        <strain evidence="3">HIS019</strain>
    </source>
</reference>
<name>A0AA48IAJ7_9TREE</name>
<dbReference type="RefSeq" id="XP_060456145.1">
    <property type="nucleotide sequence ID" value="XM_060599452.1"/>
</dbReference>
<dbReference type="Proteomes" id="UP001233271">
    <property type="component" value="Chromosome 3"/>
</dbReference>
<protein>
    <submittedName>
        <fullName evidence="3">Uncharacterized protein</fullName>
    </submittedName>
</protein>
<dbReference type="EMBL" id="AP028214">
    <property type="protein sequence ID" value="BEI90880.1"/>
    <property type="molecule type" value="Genomic_DNA"/>
</dbReference>
<keyword evidence="2" id="KW-0472">Membrane</keyword>
<evidence type="ECO:0000256" key="2">
    <source>
        <dbReference type="SAM" id="Phobius"/>
    </source>
</evidence>
<proteinExistence type="predicted"/>
<dbReference type="KEGG" id="ccac:CcaHIS019_0309500"/>
<gene>
    <name evidence="3" type="ORF">CcaverHIS019_0309500</name>
</gene>
<evidence type="ECO:0000256" key="1">
    <source>
        <dbReference type="SAM" id="MobiDB-lite"/>
    </source>
</evidence>